<accession>A0A0R3CUA0</accession>
<feature type="region of interest" description="Disordered" evidence="1">
    <location>
        <begin position="83"/>
        <end position="104"/>
    </location>
</feature>
<protein>
    <submittedName>
        <fullName evidence="4">Uncharacterized protein</fullName>
    </submittedName>
</protein>
<dbReference type="EMBL" id="LJYG01000112">
    <property type="protein sequence ID" value="KRQ01208.1"/>
    <property type="molecule type" value="Genomic_DNA"/>
</dbReference>
<reference evidence="4 5" key="1">
    <citation type="submission" date="2015-09" db="EMBL/GenBank/DDBJ databases">
        <title>Draft Genome Sequence of Bradyrhizobium manausense Strain BR 3351T, a Novel Symbiotic Nitrogen-Fixing Alphaproteobacterium Isolated from Brazilian Amazon Rain Forest.</title>
        <authorList>
            <person name="De Araujo J.L."/>
            <person name="Zilli J.E."/>
        </authorList>
    </citation>
    <scope>NUCLEOTIDE SEQUENCE [LARGE SCALE GENOMIC DNA]</scope>
    <source>
        <strain evidence="4 5">BR3351</strain>
    </source>
</reference>
<evidence type="ECO:0000256" key="1">
    <source>
        <dbReference type="SAM" id="MobiDB-lite"/>
    </source>
</evidence>
<sequence>MGNRTAKFLSALIGSIIAGAPLAAVSQNAPSAAAAASTAAAASDCLASPKGTAPQGQHWHYRVERGTKRQCWYLRAEGAKAMTTAQTENGSPQPDSAPQQSVQNARAEYIAPQSIAQAAPAPATAPQATPPASATGSDTQQPAAATRWPDTPAAPQSAAAPATAVDQPSAQPPASPAPVTFASADSADKPTGSLPTLLLVIIGALALAGLIASVIYRFAGGRARTQTADRRVNWDHRQDHDDSRAPWLNATPVPAPRLERPLPVDFDAVRPETPVRPEAPQIATFTDGIRRIAAQNRLLEVAAEEREETEIDYFDGEFEIEAAAPLAADGQDDGQDEKTADHDVNAGQEHLRDADVHANHAPDDNAVDIDIITAMLERLASQGPRLTKPGFEPSLEADLAALARSSRARSAARA</sequence>
<dbReference type="Proteomes" id="UP000051936">
    <property type="component" value="Unassembled WGS sequence"/>
</dbReference>
<evidence type="ECO:0000313" key="4">
    <source>
        <dbReference type="EMBL" id="KRQ01208.1"/>
    </source>
</evidence>
<dbReference type="RefSeq" id="WP_057757967.1">
    <property type="nucleotide sequence ID" value="NZ_LJYG01000112.1"/>
</dbReference>
<comment type="caution">
    <text evidence="4">The sequence shown here is derived from an EMBL/GenBank/DDBJ whole genome shotgun (WGS) entry which is preliminary data.</text>
</comment>
<keyword evidence="3" id="KW-0732">Signal</keyword>
<dbReference type="AlphaFoldDB" id="A0A0R3CUA0"/>
<evidence type="ECO:0000256" key="2">
    <source>
        <dbReference type="SAM" id="Phobius"/>
    </source>
</evidence>
<feature type="transmembrane region" description="Helical" evidence="2">
    <location>
        <begin position="197"/>
        <end position="216"/>
    </location>
</feature>
<keyword evidence="2" id="KW-0472">Membrane</keyword>
<feature type="compositionally biased region" description="Low complexity" evidence="1">
    <location>
        <begin position="149"/>
        <end position="169"/>
    </location>
</feature>
<feature type="region of interest" description="Disordered" evidence="1">
    <location>
        <begin position="116"/>
        <end position="186"/>
    </location>
</feature>
<evidence type="ECO:0000256" key="3">
    <source>
        <dbReference type="SAM" id="SignalP"/>
    </source>
</evidence>
<proteinExistence type="predicted"/>
<dbReference type="OrthoDB" id="8138583at2"/>
<feature type="region of interest" description="Disordered" evidence="1">
    <location>
        <begin position="236"/>
        <end position="259"/>
    </location>
</feature>
<evidence type="ECO:0000313" key="5">
    <source>
        <dbReference type="Proteomes" id="UP000051936"/>
    </source>
</evidence>
<feature type="chain" id="PRO_5006434760" evidence="3">
    <location>
        <begin position="24"/>
        <end position="414"/>
    </location>
</feature>
<organism evidence="4 5">
    <name type="scientific">Bradyrhizobium manausense</name>
    <dbReference type="NCBI Taxonomy" id="989370"/>
    <lineage>
        <taxon>Bacteria</taxon>
        <taxon>Pseudomonadati</taxon>
        <taxon>Pseudomonadota</taxon>
        <taxon>Alphaproteobacteria</taxon>
        <taxon>Hyphomicrobiales</taxon>
        <taxon>Nitrobacteraceae</taxon>
        <taxon>Bradyrhizobium</taxon>
    </lineage>
</organism>
<keyword evidence="2" id="KW-0812">Transmembrane</keyword>
<keyword evidence="2" id="KW-1133">Transmembrane helix</keyword>
<feature type="compositionally biased region" description="Low complexity" evidence="1">
    <location>
        <begin position="116"/>
        <end position="135"/>
    </location>
</feature>
<name>A0A0R3CUA0_9BRAD</name>
<feature type="signal peptide" evidence="3">
    <location>
        <begin position="1"/>
        <end position="23"/>
    </location>
</feature>
<keyword evidence="5" id="KW-1185">Reference proteome</keyword>
<gene>
    <name evidence="4" type="ORF">AOQ71_37235</name>
</gene>